<evidence type="ECO:0000256" key="8">
    <source>
        <dbReference type="ARBA" id="ARBA00023136"/>
    </source>
</evidence>
<comment type="similarity">
    <text evidence="2">Belongs to the ATPase g subunit family.</text>
</comment>
<keyword evidence="4" id="KW-0138">CF(0)</keyword>
<evidence type="ECO:0000256" key="5">
    <source>
        <dbReference type="ARBA" id="ARBA00022781"/>
    </source>
</evidence>
<proteinExistence type="inferred from homology"/>
<evidence type="ECO:0000256" key="3">
    <source>
        <dbReference type="ARBA" id="ARBA00022448"/>
    </source>
</evidence>
<dbReference type="Pfam" id="PF04718">
    <property type="entry name" value="ATP-synt_G"/>
    <property type="match status" value="1"/>
</dbReference>
<evidence type="ECO:0000313" key="11">
    <source>
        <dbReference type="Proteomes" id="UP000189513"/>
    </source>
</evidence>
<keyword evidence="8" id="KW-0472">Membrane</keyword>
<keyword evidence="7" id="KW-0496">Mitochondrion</keyword>
<dbReference type="Proteomes" id="UP000189513">
    <property type="component" value="Unassembled WGS sequence"/>
</dbReference>
<keyword evidence="3" id="KW-0813">Transport</keyword>
<dbReference type="EMBL" id="MPUK01000003">
    <property type="protein sequence ID" value="ONH67964.1"/>
    <property type="molecule type" value="Genomic_DNA"/>
</dbReference>
<comment type="caution">
    <text evidence="10">The sequence shown here is derived from an EMBL/GenBank/DDBJ whole genome shotgun (WGS) entry which is preliminary data.</text>
</comment>
<evidence type="ECO:0000313" key="10">
    <source>
        <dbReference type="EMBL" id="ONH67964.1"/>
    </source>
</evidence>
<comment type="subcellular location">
    <subcellularLocation>
        <location evidence="1">Mitochondrion membrane</location>
    </subcellularLocation>
</comment>
<dbReference type="InterPro" id="IPR006808">
    <property type="entry name" value="ATP_synth_F0_gsu_mt"/>
</dbReference>
<keyword evidence="5" id="KW-0375">Hydrogen ion transport</keyword>
<dbReference type="VEuPathDB" id="FungiDB:BON22_1912"/>
<keyword evidence="11" id="KW-1185">Reference proteome</keyword>
<evidence type="ECO:0000256" key="4">
    <source>
        <dbReference type="ARBA" id="ARBA00022547"/>
    </source>
</evidence>
<dbReference type="GO" id="GO:0015986">
    <property type="term" value="P:proton motive force-driven ATP synthesis"/>
    <property type="evidence" value="ECO:0007669"/>
    <property type="project" value="InterPro"/>
</dbReference>
<dbReference type="AlphaFoldDB" id="A0A1V2L848"/>
<dbReference type="OMA" id="CAQAYLN"/>
<name>A0A1V2L848_CYBFA</name>
<dbReference type="GO" id="GO:0015078">
    <property type="term" value="F:proton transmembrane transporter activity"/>
    <property type="evidence" value="ECO:0007669"/>
    <property type="project" value="InterPro"/>
</dbReference>
<evidence type="ECO:0000256" key="9">
    <source>
        <dbReference type="ARBA" id="ARBA00023310"/>
    </source>
</evidence>
<protein>
    <submittedName>
        <fullName evidence="10">ATP synthase subunit g, mitochondrial</fullName>
    </submittedName>
</protein>
<dbReference type="STRING" id="36022.A0A1V2L848"/>
<gene>
    <name evidence="10" type="ORF">BON22_1912</name>
</gene>
<reference evidence="11" key="1">
    <citation type="journal article" date="2017" name="Genome Announc.">
        <title>Genome sequences of Cyberlindnera fabianii 65, Pichia kudriavzevii 129, and Saccharomyces cerevisiae 131 isolated from fermented masau fruits in Zimbabwe.</title>
        <authorList>
            <person name="van Rijswijck I.M.H."/>
            <person name="Derks M.F.L."/>
            <person name="Abee T."/>
            <person name="de Ridder D."/>
            <person name="Smid E.J."/>
        </authorList>
    </citation>
    <scope>NUCLEOTIDE SEQUENCE [LARGE SCALE GENOMIC DNA]</scope>
    <source>
        <strain evidence="11">65</strain>
    </source>
</reference>
<evidence type="ECO:0000256" key="1">
    <source>
        <dbReference type="ARBA" id="ARBA00004325"/>
    </source>
</evidence>
<keyword evidence="9" id="KW-0066">ATP synthesis</keyword>
<dbReference type="GO" id="GO:0031966">
    <property type="term" value="C:mitochondrial membrane"/>
    <property type="evidence" value="ECO:0007669"/>
    <property type="project" value="UniProtKB-SubCell"/>
</dbReference>
<keyword evidence="6" id="KW-0406">Ion transport</keyword>
<evidence type="ECO:0000256" key="2">
    <source>
        <dbReference type="ARBA" id="ARBA00005699"/>
    </source>
</evidence>
<evidence type="ECO:0000256" key="7">
    <source>
        <dbReference type="ARBA" id="ARBA00023128"/>
    </source>
</evidence>
<accession>A0A1V2L848</accession>
<dbReference type="GO" id="GO:0045259">
    <property type="term" value="C:proton-transporting ATP synthase complex"/>
    <property type="evidence" value="ECO:0007669"/>
    <property type="project" value="UniProtKB-KW"/>
</dbReference>
<sequence length="138" mass="15766">MLFRQAIRKTFSGVRHQSTIARAQERASDFVSGLSSKFRKSVYWTKVSAEIAKQVWLKEKLSPPSLHEIQSVYQTLYTQGFYYAQRPTEFLSILKSIDKNVIVNSTAYLIQFAGLFALGEAIGRRKLVGYPSFESHSH</sequence>
<organism evidence="10 11">
    <name type="scientific">Cyberlindnera fabianii</name>
    <name type="common">Yeast</name>
    <name type="synonym">Hansenula fabianii</name>
    <dbReference type="NCBI Taxonomy" id="36022"/>
    <lineage>
        <taxon>Eukaryota</taxon>
        <taxon>Fungi</taxon>
        <taxon>Dikarya</taxon>
        <taxon>Ascomycota</taxon>
        <taxon>Saccharomycotina</taxon>
        <taxon>Saccharomycetes</taxon>
        <taxon>Phaffomycetales</taxon>
        <taxon>Phaffomycetaceae</taxon>
        <taxon>Cyberlindnera</taxon>
    </lineage>
</organism>
<evidence type="ECO:0000256" key="6">
    <source>
        <dbReference type="ARBA" id="ARBA00023065"/>
    </source>
</evidence>